<dbReference type="GO" id="GO:0016020">
    <property type="term" value="C:membrane"/>
    <property type="evidence" value="ECO:0007669"/>
    <property type="project" value="UniProtKB-SubCell"/>
</dbReference>
<comment type="caution">
    <text evidence="9">The sequence shown here is derived from an EMBL/GenBank/DDBJ whole genome shotgun (WGS) entry which is preliminary data.</text>
</comment>
<evidence type="ECO:0000313" key="10">
    <source>
        <dbReference type="Proteomes" id="UP000439903"/>
    </source>
</evidence>
<keyword evidence="10" id="KW-1185">Reference proteome</keyword>
<protein>
    <submittedName>
        <fullName evidence="9">Rhomboid-domain-containing protein</fullName>
    </submittedName>
</protein>
<gene>
    <name evidence="9" type="ORF">F8M41_009743</name>
</gene>
<evidence type="ECO:0000256" key="5">
    <source>
        <dbReference type="ARBA" id="ARBA00022989"/>
    </source>
</evidence>
<organism evidence="9 10">
    <name type="scientific">Gigaspora margarita</name>
    <dbReference type="NCBI Taxonomy" id="4874"/>
    <lineage>
        <taxon>Eukaryota</taxon>
        <taxon>Fungi</taxon>
        <taxon>Fungi incertae sedis</taxon>
        <taxon>Mucoromycota</taxon>
        <taxon>Glomeromycotina</taxon>
        <taxon>Glomeromycetes</taxon>
        <taxon>Diversisporales</taxon>
        <taxon>Gigasporaceae</taxon>
        <taxon>Gigaspora</taxon>
    </lineage>
</organism>
<dbReference type="InterPro" id="IPR022764">
    <property type="entry name" value="Peptidase_S54_rhomboid_dom"/>
</dbReference>
<dbReference type="AlphaFoldDB" id="A0A8H4A2X6"/>
<keyword evidence="4" id="KW-0378">Hydrolase</keyword>
<dbReference type="Gene3D" id="1.20.1540.10">
    <property type="entry name" value="Rhomboid-like"/>
    <property type="match status" value="1"/>
</dbReference>
<reference evidence="9 10" key="1">
    <citation type="journal article" date="2019" name="Environ. Microbiol.">
        <title>At the nexus of three kingdoms: the genome of the mycorrhizal fungus Gigaspora margarita provides insights into plant, endobacterial and fungal interactions.</title>
        <authorList>
            <person name="Venice F."/>
            <person name="Ghignone S."/>
            <person name="Salvioli di Fossalunga A."/>
            <person name="Amselem J."/>
            <person name="Novero M."/>
            <person name="Xianan X."/>
            <person name="Sedzielewska Toro K."/>
            <person name="Morin E."/>
            <person name="Lipzen A."/>
            <person name="Grigoriev I.V."/>
            <person name="Henrissat B."/>
            <person name="Martin F.M."/>
            <person name="Bonfante P."/>
        </authorList>
    </citation>
    <scope>NUCLEOTIDE SEQUENCE [LARGE SCALE GENOMIC DNA]</scope>
    <source>
        <strain evidence="9 10">BEG34</strain>
    </source>
</reference>
<dbReference type="GO" id="GO:0004252">
    <property type="term" value="F:serine-type endopeptidase activity"/>
    <property type="evidence" value="ECO:0007669"/>
    <property type="project" value="InterPro"/>
</dbReference>
<keyword evidence="5 7" id="KW-1133">Transmembrane helix</keyword>
<evidence type="ECO:0000256" key="4">
    <source>
        <dbReference type="ARBA" id="ARBA00022801"/>
    </source>
</evidence>
<evidence type="ECO:0000256" key="2">
    <source>
        <dbReference type="ARBA" id="ARBA00009045"/>
    </source>
</evidence>
<dbReference type="InterPro" id="IPR035952">
    <property type="entry name" value="Rhomboid-like_sf"/>
</dbReference>
<feature type="domain" description="Peptidase S54 rhomboid" evidence="8">
    <location>
        <begin position="178"/>
        <end position="324"/>
    </location>
</feature>
<feature type="transmembrane region" description="Helical" evidence="7">
    <location>
        <begin position="247"/>
        <end position="266"/>
    </location>
</feature>
<dbReference type="PANTHER" id="PTHR43731:SF14">
    <property type="entry name" value="PRESENILIN-ASSOCIATED RHOMBOID-LIKE PROTEIN, MITOCHONDRIAL"/>
    <property type="match status" value="1"/>
</dbReference>
<feature type="transmembrane region" description="Helical" evidence="7">
    <location>
        <begin position="300"/>
        <end position="322"/>
    </location>
</feature>
<feature type="transmembrane region" description="Helical" evidence="7">
    <location>
        <begin position="53"/>
        <end position="75"/>
    </location>
</feature>
<name>A0A8H4A2X6_GIGMA</name>
<evidence type="ECO:0000256" key="3">
    <source>
        <dbReference type="ARBA" id="ARBA00022692"/>
    </source>
</evidence>
<dbReference type="InterPro" id="IPR050925">
    <property type="entry name" value="Rhomboid_protease_S54"/>
</dbReference>
<feature type="transmembrane region" description="Helical" evidence="7">
    <location>
        <begin position="143"/>
        <end position="161"/>
    </location>
</feature>
<dbReference type="SUPFAM" id="SSF144091">
    <property type="entry name" value="Rhomboid-like"/>
    <property type="match status" value="1"/>
</dbReference>
<sequence>MWRFPLKNSKKFFVSHNFFFTLTNNQKLTCKLRFSLPNRTYLPRMRLYNRPSIVKPILFTCFTSGTTYAVALTYSEYKRRASSNRALIEQYNRKETSGISNWVERVFSRQLKKLQDWNVYIEIERNIALITKRWRLLNDSDKTLLVLIGINAIVFGMWQLAPLQHLMEKYFVHHPLSGRMFTLLSSVFSHKAAWHFGFNMFALWSFGGVVYRIFGKEQFLAFYISSGVTSSCISHIFSLMFKDWKKIIGSLGASGAIFSCLGACAMKYPDASVYLIFLPFFPIKIGYALPAVMAFDLYGIISGMTLFDHFAHLAGAIFGILYTKYGQEQYRNIQIILREL</sequence>
<proteinExistence type="inferred from homology"/>
<evidence type="ECO:0000256" key="6">
    <source>
        <dbReference type="ARBA" id="ARBA00023136"/>
    </source>
</evidence>
<dbReference type="GO" id="GO:0006465">
    <property type="term" value="P:signal peptide processing"/>
    <property type="evidence" value="ECO:0007669"/>
    <property type="project" value="TreeGrafter"/>
</dbReference>
<comment type="subcellular location">
    <subcellularLocation>
        <location evidence="1">Membrane</location>
        <topology evidence="1">Multi-pass membrane protein</topology>
    </subcellularLocation>
</comment>
<dbReference type="Proteomes" id="UP000439903">
    <property type="component" value="Unassembled WGS sequence"/>
</dbReference>
<evidence type="ECO:0000256" key="1">
    <source>
        <dbReference type="ARBA" id="ARBA00004141"/>
    </source>
</evidence>
<evidence type="ECO:0000313" key="9">
    <source>
        <dbReference type="EMBL" id="KAF0399041.1"/>
    </source>
</evidence>
<dbReference type="OrthoDB" id="10260614at2759"/>
<evidence type="ECO:0000256" key="7">
    <source>
        <dbReference type="SAM" id="Phobius"/>
    </source>
</evidence>
<comment type="similarity">
    <text evidence="2">Belongs to the peptidase S54 family.</text>
</comment>
<feature type="transmembrane region" description="Helical" evidence="7">
    <location>
        <begin position="220"/>
        <end position="241"/>
    </location>
</feature>
<dbReference type="PANTHER" id="PTHR43731">
    <property type="entry name" value="RHOMBOID PROTEASE"/>
    <property type="match status" value="1"/>
</dbReference>
<evidence type="ECO:0000259" key="8">
    <source>
        <dbReference type="Pfam" id="PF01694"/>
    </source>
</evidence>
<dbReference type="EMBL" id="WTPW01002070">
    <property type="protein sequence ID" value="KAF0399041.1"/>
    <property type="molecule type" value="Genomic_DNA"/>
</dbReference>
<keyword evidence="3 7" id="KW-0812">Transmembrane</keyword>
<dbReference type="Pfam" id="PF01694">
    <property type="entry name" value="Rhomboid"/>
    <property type="match status" value="1"/>
</dbReference>
<feature type="transmembrane region" description="Helical" evidence="7">
    <location>
        <begin position="192"/>
        <end position="213"/>
    </location>
</feature>
<keyword evidence="6 7" id="KW-0472">Membrane</keyword>
<dbReference type="FunFam" id="1.20.1540.10:FF:000012">
    <property type="entry name" value="Rhomboid family protein"/>
    <property type="match status" value="1"/>
</dbReference>
<accession>A0A8H4A2X6</accession>
<feature type="transmembrane region" description="Helical" evidence="7">
    <location>
        <begin position="273"/>
        <end position="294"/>
    </location>
</feature>